<feature type="binding site" evidence="11">
    <location>
        <position position="14"/>
    </location>
    <ligand>
        <name>Mn(2+)</name>
        <dbReference type="ChEBI" id="CHEBI:29035"/>
    </ligand>
</feature>
<dbReference type="InterPro" id="IPR036230">
    <property type="entry name" value="LeuA_allosteric_dom_sf"/>
</dbReference>
<comment type="cofactor">
    <cofactor evidence="11">
        <name>Mn(2+)</name>
        <dbReference type="ChEBI" id="CHEBI:29035"/>
    </cofactor>
</comment>
<organism evidence="13">
    <name type="scientific">uncultured Acidobacteriota bacterium</name>
    <dbReference type="NCBI Taxonomy" id="171953"/>
    <lineage>
        <taxon>Bacteria</taxon>
        <taxon>Pseudomonadati</taxon>
        <taxon>Acidobacteriota</taxon>
        <taxon>environmental samples</taxon>
    </lineage>
</organism>
<dbReference type="FunFam" id="3.20.20.70:FF:000010">
    <property type="entry name" value="2-isopropylmalate synthase"/>
    <property type="match status" value="1"/>
</dbReference>
<evidence type="ECO:0000256" key="11">
    <source>
        <dbReference type="HAMAP-Rule" id="MF_01025"/>
    </source>
</evidence>
<dbReference type="PROSITE" id="PS00816">
    <property type="entry name" value="AIPM_HOMOCIT_SYNTH_2"/>
    <property type="match status" value="1"/>
</dbReference>
<proteinExistence type="inferred from homology"/>
<feature type="binding site" evidence="11">
    <location>
        <position position="202"/>
    </location>
    <ligand>
        <name>Mn(2+)</name>
        <dbReference type="ChEBI" id="CHEBI:29035"/>
    </ligand>
</feature>
<dbReference type="Gene3D" id="1.10.238.260">
    <property type="match status" value="1"/>
</dbReference>
<evidence type="ECO:0000256" key="4">
    <source>
        <dbReference type="ARBA" id="ARBA00018198"/>
    </source>
</evidence>
<dbReference type="GO" id="GO:0003852">
    <property type="term" value="F:2-isopropylmalate synthase activity"/>
    <property type="evidence" value="ECO:0007669"/>
    <property type="project" value="UniProtKB-UniRule"/>
</dbReference>
<evidence type="ECO:0000256" key="1">
    <source>
        <dbReference type="ARBA" id="ARBA00004689"/>
    </source>
</evidence>
<keyword evidence="10 11" id="KW-0100">Branched-chain amino acid biosynthesis</keyword>
<dbReference type="PANTHER" id="PTHR10277:SF9">
    <property type="entry name" value="2-ISOPROPYLMALATE SYNTHASE 1, CHLOROPLASTIC-RELATED"/>
    <property type="match status" value="1"/>
</dbReference>
<evidence type="ECO:0000256" key="5">
    <source>
        <dbReference type="ARBA" id="ARBA00022430"/>
    </source>
</evidence>
<comment type="pathway">
    <text evidence="1 11">Amino-acid biosynthesis; L-leucine biosynthesis; L-leucine from 3-methyl-2-oxobutanoate: step 1/4.</text>
</comment>
<keyword evidence="9 11" id="KW-0464">Manganese</keyword>
<protein>
    <recommendedName>
        <fullName evidence="4 11">2-isopropylmalate synthase</fullName>
        <ecNumber evidence="3 11">2.3.3.13</ecNumber>
    </recommendedName>
    <alternativeName>
        <fullName evidence="11">Alpha-IPM synthase</fullName>
    </alternativeName>
    <alternativeName>
        <fullName evidence="11">Alpha-isopropylmalate synthase</fullName>
    </alternativeName>
</protein>
<dbReference type="InterPro" id="IPR002034">
    <property type="entry name" value="AIPM/Hcit_synth_CS"/>
</dbReference>
<dbReference type="SMART" id="SM00917">
    <property type="entry name" value="LeuA_dimer"/>
    <property type="match status" value="1"/>
</dbReference>
<comment type="function">
    <text evidence="11">Catalyzes the condensation of the acetyl group of acetyl-CoA with 3-methyl-2-oxobutanoate (2-ketoisovalerate) to form 3-carboxy-3-hydroxy-4-methylpentanoate (2-isopropylmalate).</text>
</comment>
<reference evidence="13" key="2">
    <citation type="journal article" date="2012" name="PLoS ONE">
        <title>A Deeply Branching Thermophilic Bacterium with an Ancient Acetyl-CoA Pathway Dominates a Subsurface Ecosystem.</title>
        <authorList>
            <person name="Takami H."/>
            <person name="Noguchi H."/>
            <person name="Takaki Y."/>
            <person name="Uchiyama I."/>
            <person name="Toyoda A."/>
            <person name="Nishi S."/>
            <person name="Chee G.-J."/>
            <person name="Arai W."/>
            <person name="Nunoura T."/>
            <person name="Itoh T."/>
            <person name="Hattori M."/>
            <person name="Takai K."/>
        </authorList>
    </citation>
    <scope>NUCLEOTIDE SEQUENCE</scope>
</reference>
<dbReference type="InterPro" id="IPR000891">
    <property type="entry name" value="PYR_CT"/>
</dbReference>
<gene>
    <name evidence="11" type="primary">leuA</name>
    <name evidence="13" type="ORF">HGMM_F07F07C23</name>
</gene>
<feature type="binding site" evidence="11">
    <location>
        <position position="204"/>
    </location>
    <ligand>
        <name>Mn(2+)</name>
        <dbReference type="ChEBI" id="CHEBI:29035"/>
    </ligand>
</feature>
<dbReference type="InterPro" id="IPR013709">
    <property type="entry name" value="2-isopropylmalate_synth_dimer"/>
</dbReference>
<feature type="domain" description="Pyruvate carboxyltransferase" evidence="12">
    <location>
        <begin position="5"/>
        <end position="267"/>
    </location>
</feature>
<comment type="similarity">
    <text evidence="2 11">Belongs to the alpha-IPM synthase/homocitrate synthase family. LeuA type 1 subfamily.</text>
</comment>
<evidence type="ECO:0000256" key="7">
    <source>
        <dbReference type="ARBA" id="ARBA00022679"/>
    </source>
</evidence>
<keyword evidence="5 11" id="KW-0432">Leucine biosynthesis</keyword>
<keyword evidence="11" id="KW-0963">Cytoplasm</keyword>
<dbReference type="EC" id="2.3.3.13" evidence="3 11"/>
<dbReference type="InterPro" id="IPR054691">
    <property type="entry name" value="LeuA/HCS_post-cat"/>
</dbReference>
<dbReference type="PROSITE" id="PS00815">
    <property type="entry name" value="AIPM_HOMOCIT_SYNTH_1"/>
    <property type="match status" value="1"/>
</dbReference>
<evidence type="ECO:0000259" key="12">
    <source>
        <dbReference type="PROSITE" id="PS50991"/>
    </source>
</evidence>
<evidence type="ECO:0000256" key="10">
    <source>
        <dbReference type="ARBA" id="ARBA00023304"/>
    </source>
</evidence>
<feature type="region of interest" description="Regulatory domain" evidence="11">
    <location>
        <begin position="391"/>
        <end position="524"/>
    </location>
</feature>
<evidence type="ECO:0000256" key="8">
    <source>
        <dbReference type="ARBA" id="ARBA00022723"/>
    </source>
</evidence>
<dbReference type="Gene3D" id="3.20.20.70">
    <property type="entry name" value="Aldolase class I"/>
    <property type="match status" value="1"/>
</dbReference>
<keyword evidence="6 11" id="KW-0028">Amino-acid biosynthesis</keyword>
<dbReference type="NCBIfam" id="NF002087">
    <property type="entry name" value="PRK00915.1-4"/>
    <property type="match status" value="1"/>
</dbReference>
<feature type="binding site" evidence="11">
    <location>
        <position position="238"/>
    </location>
    <ligand>
        <name>Mn(2+)</name>
        <dbReference type="ChEBI" id="CHEBI:29035"/>
    </ligand>
</feature>
<evidence type="ECO:0000256" key="2">
    <source>
        <dbReference type="ARBA" id="ARBA00009396"/>
    </source>
</evidence>
<reference evidence="13" key="1">
    <citation type="journal article" date="2005" name="Environ. Microbiol.">
        <title>Genetic and functional properties of uncultivated thermophilic crenarchaeotes from a subsurface gold mine as revealed by analysis of genome fragments.</title>
        <authorList>
            <person name="Nunoura T."/>
            <person name="Hirayama H."/>
            <person name="Takami H."/>
            <person name="Oida H."/>
            <person name="Nishi S."/>
            <person name="Shimamura S."/>
            <person name="Suzuki Y."/>
            <person name="Inagaki F."/>
            <person name="Takai K."/>
            <person name="Nealson K.H."/>
            <person name="Horikoshi K."/>
        </authorList>
    </citation>
    <scope>NUCLEOTIDE SEQUENCE</scope>
</reference>
<dbReference type="GO" id="GO:0009098">
    <property type="term" value="P:L-leucine biosynthetic process"/>
    <property type="evidence" value="ECO:0007669"/>
    <property type="project" value="UniProtKB-UniRule"/>
</dbReference>
<dbReference type="EMBL" id="AP011662">
    <property type="protein sequence ID" value="BAL53612.1"/>
    <property type="molecule type" value="Genomic_DNA"/>
</dbReference>
<keyword evidence="8 11" id="KW-0479">Metal-binding</keyword>
<dbReference type="NCBIfam" id="NF002085">
    <property type="entry name" value="PRK00915.1-2"/>
    <property type="match status" value="1"/>
</dbReference>
<dbReference type="GO" id="GO:0003985">
    <property type="term" value="F:acetyl-CoA C-acetyltransferase activity"/>
    <property type="evidence" value="ECO:0007669"/>
    <property type="project" value="UniProtKB-UniRule"/>
</dbReference>
<sequence length="524" mass="57732">MSERIIIFDTTLRDGEQSPGCSMNVEEKLRMAHQLDALGVDVIEAGFPISSDEDFEAVKRIAQEIRRPVIAALARAVREDIERAWEALCYAERPRIHTFIATSDIHLQYKLRKTREQVLEEACRAVRLAKSLCDDVEFSAEDATRTDLDYLCQVVEAVIAEGATTINIPDTVGYTIPSEFTTIIRTLRERVPNIDRVTLSVHCHNDLGLAVANSLAAIQAGARQVECTVNGIGERAGNAALEEIVMALKVRHDLLPYTTGIHTEQIYKTSQLLSNITGVLVQPNKAIVGRNAFAHESGIHQDGVLKHKLTYEIMTPESVGIKQSTLVLGKHSGRHALQKKFEDMGYRLSRAELDKAYKLFIKLAERKKEVYEEDLLAILQDGLRDIPETYTLRLVQSLAGNPKAATATVVLERGGQTFIQSATGDGPVAAAYAAIDQITGMKGQLVDYSIRSIGRGAEALGEVFVHVDFEGKVFTGRAASTDIVDASARAYLHAVNKALHARERLAHLHAEERQQSSEEISTSA</sequence>
<evidence type="ECO:0000256" key="9">
    <source>
        <dbReference type="ARBA" id="ARBA00023211"/>
    </source>
</evidence>
<accession>H5SBS6</accession>
<comment type="catalytic activity">
    <reaction evidence="11">
        <text>3-methyl-2-oxobutanoate + acetyl-CoA + H2O = (2S)-2-isopropylmalate + CoA + H(+)</text>
        <dbReference type="Rhea" id="RHEA:21524"/>
        <dbReference type="ChEBI" id="CHEBI:1178"/>
        <dbReference type="ChEBI" id="CHEBI:11851"/>
        <dbReference type="ChEBI" id="CHEBI:15377"/>
        <dbReference type="ChEBI" id="CHEBI:15378"/>
        <dbReference type="ChEBI" id="CHEBI:57287"/>
        <dbReference type="ChEBI" id="CHEBI:57288"/>
        <dbReference type="EC" id="2.3.3.13"/>
    </reaction>
</comment>
<dbReference type="InterPro" id="IPR005671">
    <property type="entry name" value="LeuA_bact_synth"/>
</dbReference>
<dbReference type="AlphaFoldDB" id="H5SBS6"/>
<dbReference type="GO" id="GO:0005829">
    <property type="term" value="C:cytosol"/>
    <property type="evidence" value="ECO:0007669"/>
    <property type="project" value="TreeGrafter"/>
</dbReference>
<dbReference type="GO" id="GO:0030145">
    <property type="term" value="F:manganese ion binding"/>
    <property type="evidence" value="ECO:0007669"/>
    <property type="project" value="UniProtKB-UniRule"/>
</dbReference>
<keyword evidence="7 11" id="KW-0808">Transferase</keyword>
<dbReference type="Pfam" id="PF08502">
    <property type="entry name" value="LeuA_dimer"/>
    <property type="match status" value="1"/>
</dbReference>
<dbReference type="SUPFAM" id="SSF110921">
    <property type="entry name" value="2-isopropylmalate synthase LeuA, allosteric (dimerisation) domain"/>
    <property type="match status" value="1"/>
</dbReference>
<dbReference type="PANTHER" id="PTHR10277">
    <property type="entry name" value="HOMOCITRATE SYNTHASE-RELATED"/>
    <property type="match status" value="1"/>
</dbReference>
<evidence type="ECO:0000256" key="3">
    <source>
        <dbReference type="ARBA" id="ARBA00012973"/>
    </source>
</evidence>
<dbReference type="CDD" id="cd07940">
    <property type="entry name" value="DRE_TIM_IPMS"/>
    <property type="match status" value="1"/>
</dbReference>
<dbReference type="Pfam" id="PF22617">
    <property type="entry name" value="HCS_D2"/>
    <property type="match status" value="1"/>
</dbReference>
<dbReference type="FunFam" id="1.10.238.260:FF:000001">
    <property type="entry name" value="2-isopropylmalate synthase"/>
    <property type="match status" value="1"/>
</dbReference>
<dbReference type="SUPFAM" id="SSF51569">
    <property type="entry name" value="Aldolase"/>
    <property type="match status" value="1"/>
</dbReference>
<name>H5SBS6_9BACT</name>
<dbReference type="UniPathway" id="UPA00048">
    <property type="reaction ID" value="UER00070"/>
</dbReference>
<dbReference type="NCBIfam" id="TIGR00973">
    <property type="entry name" value="leuA_bact"/>
    <property type="match status" value="1"/>
</dbReference>
<evidence type="ECO:0000313" key="13">
    <source>
        <dbReference type="EMBL" id="BAL53612.1"/>
    </source>
</evidence>
<dbReference type="Pfam" id="PF00682">
    <property type="entry name" value="HMGL-like"/>
    <property type="match status" value="1"/>
</dbReference>
<comment type="subunit">
    <text evidence="11">Homodimer.</text>
</comment>
<dbReference type="InterPro" id="IPR013785">
    <property type="entry name" value="Aldolase_TIM"/>
</dbReference>
<evidence type="ECO:0000256" key="6">
    <source>
        <dbReference type="ARBA" id="ARBA00022605"/>
    </source>
</evidence>
<dbReference type="NCBIfam" id="NF002086">
    <property type="entry name" value="PRK00915.1-3"/>
    <property type="match status" value="1"/>
</dbReference>
<dbReference type="InterPro" id="IPR050073">
    <property type="entry name" value="2-IPM_HCS-like"/>
</dbReference>
<dbReference type="Gene3D" id="3.30.160.270">
    <property type="match status" value="1"/>
</dbReference>
<dbReference type="HAMAP" id="MF_01025">
    <property type="entry name" value="LeuA_type1"/>
    <property type="match status" value="1"/>
</dbReference>
<dbReference type="PROSITE" id="PS50991">
    <property type="entry name" value="PYR_CT"/>
    <property type="match status" value="1"/>
</dbReference>